<evidence type="ECO:0000313" key="2">
    <source>
        <dbReference type="Proteomes" id="UP000046392"/>
    </source>
</evidence>
<proteinExistence type="predicted"/>
<dbReference type="Pfam" id="PF01431">
    <property type="entry name" value="Peptidase_M13"/>
    <property type="match status" value="1"/>
</dbReference>
<dbReference type="AlphaFoldDB" id="A0A0N5BDC0"/>
<dbReference type="SUPFAM" id="SSF55486">
    <property type="entry name" value="Metalloproteases ('zincins'), catalytic domain"/>
    <property type="match status" value="1"/>
</dbReference>
<dbReference type="GO" id="GO:0004222">
    <property type="term" value="F:metalloendopeptidase activity"/>
    <property type="evidence" value="ECO:0007669"/>
    <property type="project" value="InterPro"/>
</dbReference>
<dbReference type="Proteomes" id="UP000046392">
    <property type="component" value="Unplaced"/>
</dbReference>
<evidence type="ECO:0000259" key="1">
    <source>
        <dbReference type="Pfam" id="PF01431"/>
    </source>
</evidence>
<dbReference type="PROSITE" id="PS51885">
    <property type="entry name" value="NEPRILYSIN"/>
    <property type="match status" value="1"/>
</dbReference>
<feature type="domain" description="Peptidase M13 C-terminal" evidence="1">
    <location>
        <begin position="7"/>
        <end position="83"/>
    </location>
</feature>
<dbReference type="InterPro" id="IPR000718">
    <property type="entry name" value="Peptidase_M13"/>
</dbReference>
<dbReference type="WBParaSite" id="SPAL_0000400600.1">
    <property type="protein sequence ID" value="SPAL_0000400600.1"/>
    <property type="gene ID" value="SPAL_0000400600"/>
</dbReference>
<dbReference type="InterPro" id="IPR018497">
    <property type="entry name" value="Peptidase_M13_C"/>
</dbReference>
<organism evidence="2 3">
    <name type="scientific">Strongyloides papillosus</name>
    <name type="common">Intestinal threadworm</name>
    <dbReference type="NCBI Taxonomy" id="174720"/>
    <lineage>
        <taxon>Eukaryota</taxon>
        <taxon>Metazoa</taxon>
        <taxon>Ecdysozoa</taxon>
        <taxon>Nematoda</taxon>
        <taxon>Chromadorea</taxon>
        <taxon>Rhabditida</taxon>
        <taxon>Tylenchina</taxon>
        <taxon>Panagrolaimomorpha</taxon>
        <taxon>Strongyloidoidea</taxon>
        <taxon>Strongyloididae</taxon>
        <taxon>Strongyloides</taxon>
    </lineage>
</organism>
<name>A0A0N5BDC0_STREA</name>
<evidence type="ECO:0000313" key="3">
    <source>
        <dbReference type="WBParaSite" id="SPAL_0000400600.1"/>
    </source>
</evidence>
<protein>
    <submittedName>
        <fullName evidence="3">Peptidase_M13 domain-containing protein</fullName>
    </submittedName>
</protein>
<dbReference type="InterPro" id="IPR024079">
    <property type="entry name" value="MetalloPept_cat_dom_sf"/>
</dbReference>
<dbReference type="GO" id="GO:0005886">
    <property type="term" value="C:plasma membrane"/>
    <property type="evidence" value="ECO:0007669"/>
    <property type="project" value="TreeGrafter"/>
</dbReference>
<dbReference type="PANTHER" id="PTHR11733">
    <property type="entry name" value="ZINC METALLOPROTEASE FAMILY M13 NEPRILYSIN-RELATED"/>
    <property type="match status" value="1"/>
</dbReference>
<dbReference type="PANTHER" id="PTHR11733:SF133">
    <property type="entry name" value="PHOSPHATE-REGULATING NEUTRAL ENDOPEPTIDASE PHEX"/>
    <property type="match status" value="1"/>
</dbReference>
<sequence length="84" mass="9808">MKYYIGGEEPKLPGFEKFTSEQLFFIDVGRINCELRNRDSLEKQINKNEHTPGEIRTILALSNYKPSSNAFNCKLHSRMKLEDK</sequence>
<keyword evidence="2" id="KW-1185">Reference proteome</keyword>
<reference evidence="3" key="1">
    <citation type="submission" date="2017-02" db="UniProtKB">
        <authorList>
            <consortium name="WormBaseParasite"/>
        </authorList>
    </citation>
    <scope>IDENTIFICATION</scope>
</reference>
<dbReference type="Gene3D" id="3.40.390.10">
    <property type="entry name" value="Collagenase (Catalytic Domain)"/>
    <property type="match status" value="1"/>
</dbReference>
<dbReference type="GO" id="GO:0016485">
    <property type="term" value="P:protein processing"/>
    <property type="evidence" value="ECO:0007669"/>
    <property type="project" value="TreeGrafter"/>
</dbReference>
<accession>A0A0N5BDC0</accession>